<sequence>MGFWPYLRHEYSSAGMSATLGLIAGTRIVRFTRCFLRIPVRLELDPIHSAAEKQATKAPPRQEKRYRPALRAVAAPAVSPVLAAGDVLRVRVVVALALLRRTGGRRLRAAGRAGRRWEHEERRASRAPVRHAPVPGRHRRQERRARAGHAEPGVPAVTGHRLGEVQRQGPRGGSRRRLRGLGGGRSLRLRLRPRRHGATPEPRVPRAVQDGDHLLELGHRHVRELPAVNLLLDLLQLLLLLALRLYRRWGQRPLPGASLGELQDETLHPAQPRRGGLLDGHLLVHPPVPSHQIEGRHLRRRRPTRRSRTAEEEKTGGVGGVDYKTVVGGDWFVAGGRPGLVLNGLHYMVKQVMDHTVTSKC</sequence>
<keyword evidence="3" id="KW-1185">Reference proteome</keyword>
<dbReference type="AlphaFoldDB" id="A0A804MHP5"/>
<feature type="region of interest" description="Disordered" evidence="1">
    <location>
        <begin position="112"/>
        <end position="187"/>
    </location>
</feature>
<protein>
    <submittedName>
        <fullName evidence="2">Uncharacterized protein</fullName>
    </submittedName>
</protein>
<dbReference type="InParanoid" id="A0A804MHP5"/>
<evidence type="ECO:0000256" key="1">
    <source>
        <dbReference type="SAM" id="MobiDB-lite"/>
    </source>
</evidence>
<evidence type="ECO:0000313" key="2">
    <source>
        <dbReference type="EnsemblPlants" id="Zm00001eb086270_P001"/>
    </source>
</evidence>
<reference evidence="2" key="2">
    <citation type="submission" date="2019-07" db="EMBL/GenBank/DDBJ databases">
        <authorList>
            <person name="Seetharam A."/>
            <person name="Woodhouse M."/>
            <person name="Cannon E."/>
        </authorList>
    </citation>
    <scope>NUCLEOTIDE SEQUENCE [LARGE SCALE GENOMIC DNA]</scope>
    <source>
        <strain evidence="2">cv. B73</strain>
    </source>
</reference>
<name>A0A804MHP5_MAIZE</name>
<proteinExistence type="predicted"/>
<dbReference type="Gramene" id="Zm00001eb086270_T001">
    <property type="protein sequence ID" value="Zm00001eb086270_P001"/>
    <property type="gene ID" value="Zm00001eb086270"/>
</dbReference>
<organism evidence="2 3">
    <name type="scientific">Zea mays</name>
    <name type="common">Maize</name>
    <dbReference type="NCBI Taxonomy" id="4577"/>
    <lineage>
        <taxon>Eukaryota</taxon>
        <taxon>Viridiplantae</taxon>
        <taxon>Streptophyta</taxon>
        <taxon>Embryophyta</taxon>
        <taxon>Tracheophyta</taxon>
        <taxon>Spermatophyta</taxon>
        <taxon>Magnoliopsida</taxon>
        <taxon>Liliopsida</taxon>
        <taxon>Poales</taxon>
        <taxon>Poaceae</taxon>
        <taxon>PACMAD clade</taxon>
        <taxon>Panicoideae</taxon>
        <taxon>Andropogonodae</taxon>
        <taxon>Andropogoneae</taxon>
        <taxon>Tripsacinae</taxon>
        <taxon>Zea</taxon>
    </lineage>
</organism>
<dbReference type="Proteomes" id="UP000007305">
    <property type="component" value="Chromosome 2"/>
</dbReference>
<reference evidence="3" key="1">
    <citation type="submission" date="2015-12" db="EMBL/GenBank/DDBJ databases">
        <title>Update maize B73 reference genome by single molecule sequencing technologies.</title>
        <authorList>
            <consortium name="Maize Genome Sequencing Project"/>
            <person name="Ware D."/>
        </authorList>
    </citation>
    <scope>NUCLEOTIDE SEQUENCE [LARGE SCALE GENOMIC DNA]</scope>
    <source>
        <strain evidence="3">cv. B73</strain>
    </source>
</reference>
<reference evidence="2" key="3">
    <citation type="submission" date="2021-05" db="UniProtKB">
        <authorList>
            <consortium name="EnsemblPlants"/>
        </authorList>
    </citation>
    <scope>IDENTIFICATION</scope>
    <source>
        <strain evidence="2">cv. B73</strain>
    </source>
</reference>
<evidence type="ECO:0000313" key="3">
    <source>
        <dbReference type="Proteomes" id="UP000007305"/>
    </source>
</evidence>
<feature type="region of interest" description="Disordered" evidence="1">
    <location>
        <begin position="292"/>
        <end position="317"/>
    </location>
</feature>
<feature type="compositionally biased region" description="Basic and acidic residues" evidence="1">
    <location>
        <begin position="115"/>
        <end position="124"/>
    </location>
</feature>
<dbReference type="EnsemblPlants" id="Zm00001eb086270_T001">
    <property type="protein sequence ID" value="Zm00001eb086270_P001"/>
    <property type="gene ID" value="Zm00001eb086270"/>
</dbReference>
<accession>A0A804MHP5</accession>
<feature type="compositionally biased region" description="Basic residues" evidence="1">
    <location>
        <begin position="297"/>
        <end position="307"/>
    </location>
</feature>